<evidence type="ECO:0000313" key="2">
    <source>
        <dbReference type="EMBL" id="KJL36514.1"/>
    </source>
</evidence>
<proteinExistence type="predicted"/>
<keyword evidence="1" id="KW-0472">Membrane</keyword>
<gene>
    <name evidence="2" type="ORF">RR49_01524</name>
</gene>
<reference evidence="2 3" key="1">
    <citation type="submission" date="2015-02" db="EMBL/GenBank/DDBJ databases">
        <title>Draft genome sequences of ten Microbacterium spp. with emphasis on heavy metal contaminated environments.</title>
        <authorList>
            <person name="Corretto E."/>
        </authorList>
    </citation>
    <scope>NUCLEOTIDE SEQUENCE [LARGE SCALE GENOMIC DNA]</scope>
    <source>
        <strain evidence="2 3">DSM 18659</strain>
    </source>
</reference>
<keyword evidence="3" id="KW-1185">Reference proteome</keyword>
<dbReference type="OrthoDB" id="5007962at2"/>
<feature type="transmembrane region" description="Helical" evidence="1">
    <location>
        <begin position="143"/>
        <end position="164"/>
    </location>
</feature>
<feature type="transmembrane region" description="Helical" evidence="1">
    <location>
        <begin position="34"/>
        <end position="56"/>
    </location>
</feature>
<evidence type="ECO:0000256" key="1">
    <source>
        <dbReference type="SAM" id="Phobius"/>
    </source>
</evidence>
<evidence type="ECO:0000313" key="3">
    <source>
        <dbReference type="Proteomes" id="UP000033451"/>
    </source>
</evidence>
<dbReference type="AlphaFoldDB" id="A0A0F0LUW9"/>
<feature type="transmembrane region" description="Helical" evidence="1">
    <location>
        <begin position="80"/>
        <end position="105"/>
    </location>
</feature>
<keyword evidence="1" id="KW-0812">Transmembrane</keyword>
<comment type="caution">
    <text evidence="2">The sequence shown here is derived from an EMBL/GenBank/DDBJ whole genome shotgun (WGS) entry which is preliminary data.</text>
</comment>
<protein>
    <submittedName>
        <fullName evidence="2">Uncharacterized protein</fullName>
    </submittedName>
</protein>
<dbReference type="EMBL" id="JYIY01000073">
    <property type="protein sequence ID" value="KJL36514.1"/>
    <property type="molecule type" value="Genomic_DNA"/>
</dbReference>
<organism evidence="2 3">
    <name type="scientific">Microbacterium ginsengisoli</name>
    <dbReference type="NCBI Taxonomy" id="400772"/>
    <lineage>
        <taxon>Bacteria</taxon>
        <taxon>Bacillati</taxon>
        <taxon>Actinomycetota</taxon>
        <taxon>Actinomycetes</taxon>
        <taxon>Micrococcales</taxon>
        <taxon>Microbacteriaceae</taxon>
        <taxon>Microbacterium</taxon>
    </lineage>
</organism>
<accession>A0A0F0LUW9</accession>
<dbReference type="Proteomes" id="UP000033451">
    <property type="component" value="Unassembled WGS sequence"/>
</dbReference>
<dbReference type="PATRIC" id="fig|400772.4.peg.1545"/>
<feature type="transmembrane region" description="Helical" evidence="1">
    <location>
        <begin position="112"/>
        <end position="131"/>
    </location>
</feature>
<dbReference type="RefSeq" id="WP_045247466.1">
    <property type="nucleotide sequence ID" value="NZ_JYIY01000073.1"/>
</dbReference>
<sequence length="170" mass="17864">MSETPHKRAAFEAPARLAQPTPYDPGMPRPGATVAGALLVLLRAIGGIVVLASLVLDWPEVLATLEGASDAGSLAAESGVLLTVALVSGGFFVVVDLVLALFIYLGRNWARVLVLIVSTISIVSAFVSWWAQGQQLTLDGSLTTLALDILVLLALSSRAAAAYARRTERR</sequence>
<keyword evidence="1" id="KW-1133">Transmembrane helix</keyword>
<dbReference type="STRING" id="400772.RR49_01524"/>
<name>A0A0F0LUW9_9MICO</name>